<dbReference type="Pfam" id="PF08245">
    <property type="entry name" value="Mur_ligase_M"/>
    <property type="match status" value="1"/>
</dbReference>
<dbReference type="Gene3D" id="3.40.1190.10">
    <property type="entry name" value="Mur-like, catalytic domain"/>
    <property type="match status" value="1"/>
</dbReference>
<dbReference type="EMBL" id="FTNV01000001">
    <property type="protein sequence ID" value="SIS03000.1"/>
    <property type="molecule type" value="Genomic_DNA"/>
</dbReference>
<keyword evidence="4" id="KW-1185">Reference proteome</keyword>
<dbReference type="Pfam" id="PF02875">
    <property type="entry name" value="Mur_ligase_C"/>
    <property type="match status" value="1"/>
</dbReference>
<dbReference type="InterPro" id="IPR013221">
    <property type="entry name" value="Mur_ligase_cen"/>
</dbReference>
<dbReference type="SUPFAM" id="SSF53244">
    <property type="entry name" value="MurD-like peptide ligases, peptide-binding domain"/>
    <property type="match status" value="1"/>
</dbReference>
<dbReference type="GO" id="GO:0016881">
    <property type="term" value="F:acid-amino acid ligase activity"/>
    <property type="evidence" value="ECO:0007669"/>
    <property type="project" value="InterPro"/>
</dbReference>
<feature type="domain" description="Mur ligase C-terminal" evidence="1">
    <location>
        <begin position="445"/>
        <end position="573"/>
    </location>
</feature>
<dbReference type="PANTHER" id="PTHR23135:SF18">
    <property type="entry name" value="CYANOPHYCIN SYNTHETASE"/>
    <property type="match status" value="1"/>
</dbReference>
<dbReference type="Proteomes" id="UP000186019">
    <property type="component" value="Unassembled WGS sequence"/>
</dbReference>
<dbReference type="InterPro" id="IPR036615">
    <property type="entry name" value="Mur_ligase_C_dom_sf"/>
</dbReference>
<evidence type="ECO:0000259" key="2">
    <source>
        <dbReference type="Pfam" id="PF08245"/>
    </source>
</evidence>
<proteinExistence type="predicted"/>
<accession>A0A1N7FRQ3</accession>
<dbReference type="PANTHER" id="PTHR23135">
    <property type="entry name" value="MUR LIGASE FAMILY MEMBER"/>
    <property type="match status" value="1"/>
</dbReference>
<gene>
    <name evidence="3" type="ORF">SAMN05421666_1308</name>
</gene>
<protein>
    <submittedName>
        <fullName evidence="3">Cyanophycin synthetase</fullName>
    </submittedName>
</protein>
<feature type="domain" description="Mur ligase central" evidence="2">
    <location>
        <begin position="208"/>
        <end position="419"/>
    </location>
</feature>
<name>A0A1N7FRQ3_9RHOB</name>
<evidence type="ECO:0000313" key="3">
    <source>
        <dbReference type="EMBL" id="SIS03000.1"/>
    </source>
</evidence>
<dbReference type="SUPFAM" id="SSF53623">
    <property type="entry name" value="MurD-like peptide ligases, catalytic domain"/>
    <property type="match status" value="1"/>
</dbReference>
<organism evidence="3 4">
    <name type="scientific">Roseovarius nanhaiticus</name>
    <dbReference type="NCBI Taxonomy" id="573024"/>
    <lineage>
        <taxon>Bacteria</taxon>
        <taxon>Pseudomonadati</taxon>
        <taxon>Pseudomonadota</taxon>
        <taxon>Alphaproteobacteria</taxon>
        <taxon>Rhodobacterales</taxon>
        <taxon>Roseobacteraceae</taxon>
        <taxon>Roseovarius</taxon>
    </lineage>
</organism>
<evidence type="ECO:0000313" key="4">
    <source>
        <dbReference type="Proteomes" id="UP000186019"/>
    </source>
</evidence>
<dbReference type="InterPro" id="IPR036565">
    <property type="entry name" value="Mur-like_cat_sf"/>
</dbReference>
<dbReference type="Gene3D" id="3.90.190.20">
    <property type="entry name" value="Mur ligase, C-terminal domain"/>
    <property type="match status" value="1"/>
</dbReference>
<reference evidence="3 4" key="1">
    <citation type="submission" date="2017-01" db="EMBL/GenBank/DDBJ databases">
        <authorList>
            <person name="Mah S.A."/>
            <person name="Swanson W.J."/>
            <person name="Moy G.W."/>
            <person name="Vacquier V.D."/>
        </authorList>
    </citation>
    <scope>NUCLEOTIDE SEQUENCE [LARGE SCALE GENOMIC DNA]</scope>
    <source>
        <strain evidence="3 4">DSM 29590</strain>
    </source>
</reference>
<dbReference type="GO" id="GO:0005524">
    <property type="term" value="F:ATP binding"/>
    <property type="evidence" value="ECO:0007669"/>
    <property type="project" value="InterPro"/>
</dbReference>
<dbReference type="AlphaFoldDB" id="A0A1N7FRQ3"/>
<evidence type="ECO:0000259" key="1">
    <source>
        <dbReference type="Pfam" id="PF02875"/>
    </source>
</evidence>
<dbReference type="InterPro" id="IPR004101">
    <property type="entry name" value="Mur_ligase_C"/>
</dbReference>
<sequence>MKTVTERGQELDPVEQLEHLLASHAAEVDRIQVEAARRLTGPGLLWEFPGAVIDVSAADPDADRLAELWNRRAREVLDAVGWTDERLICRRFQGGINLAISAPMDQLHSAVLAAQVAWHRCACDLLGLAALPFDALIGDLKLCMAQEANPALCALITAATSRGVDILSDDDDVSLGQGAGSQTWSVQNVPAPQDVEWANLHDIPVAMITGTNGKTTTTRLCAAIARAADKIAGLTTTDVVQVGDDILDRGDYSGPGGARMLLRDPRVEIAFLEVARGGILRRGLATRRASVAIVTNISKDHLGEYGVTTLADLAEAKFAVTRAVMEGGVCVLNADDPNVVEAAARVNSPIWWFSLDPASPQIKQARISGQPCAFLDQDALTFCNGTDEPWSVNIRDVPITLEGAARHNIYNALAAMCACAALNISPEAIQSGLAGFSSDTNDNPGRFNQFDFNGARLFVDYAHNPDAIAAVCDALAQVPAQRRFILLSQPGDRSDQNIHDATAAALRFQPDHIVVAEISDYLRGRALEEVPRLIEEAASDCGKDPEDITRVRSPAEGVELILQQAQPGDLVLLLVLSDRECVFKLLAGN</sequence>
<dbReference type="STRING" id="573024.SAMN05216208_0828"/>